<keyword evidence="1" id="KW-0812">Transmembrane</keyword>
<dbReference type="Gene3D" id="2.60.40.10">
    <property type="entry name" value="Immunoglobulins"/>
    <property type="match status" value="1"/>
</dbReference>
<dbReference type="InterPro" id="IPR010982">
    <property type="entry name" value="Lambda_DNA-bd_dom_sf"/>
</dbReference>
<dbReference type="Proteomes" id="UP000760819">
    <property type="component" value="Unassembled WGS sequence"/>
</dbReference>
<evidence type="ECO:0000313" key="3">
    <source>
        <dbReference type="Proteomes" id="UP000760819"/>
    </source>
</evidence>
<evidence type="ECO:0008006" key="4">
    <source>
        <dbReference type="Google" id="ProtNLM"/>
    </source>
</evidence>
<dbReference type="GO" id="GO:0003677">
    <property type="term" value="F:DNA binding"/>
    <property type="evidence" value="ECO:0007669"/>
    <property type="project" value="InterPro"/>
</dbReference>
<keyword evidence="1" id="KW-0472">Membrane</keyword>
<gene>
    <name evidence="2" type="ORF">KC640_03775</name>
</gene>
<dbReference type="Gene3D" id="1.10.260.40">
    <property type="entry name" value="lambda repressor-like DNA-binding domains"/>
    <property type="match status" value="1"/>
</dbReference>
<accession>A0A955IA76</accession>
<keyword evidence="1" id="KW-1133">Transmembrane helix</keyword>
<protein>
    <recommendedName>
        <fullName evidence="4">DUF4115 domain-containing protein</fullName>
    </recommendedName>
</protein>
<name>A0A955IA76_9BACT</name>
<reference evidence="2" key="2">
    <citation type="journal article" date="2021" name="Microbiome">
        <title>Successional dynamics and alternative stable states in a saline activated sludge microbial community over 9 years.</title>
        <authorList>
            <person name="Wang Y."/>
            <person name="Ye J."/>
            <person name="Ju F."/>
            <person name="Liu L."/>
            <person name="Boyd J.A."/>
            <person name="Deng Y."/>
            <person name="Parks D.H."/>
            <person name="Jiang X."/>
            <person name="Yin X."/>
            <person name="Woodcroft B.J."/>
            <person name="Tyson G.W."/>
            <person name="Hugenholtz P."/>
            <person name="Polz M.F."/>
            <person name="Zhang T."/>
        </authorList>
    </citation>
    <scope>NUCLEOTIDE SEQUENCE</scope>
    <source>
        <strain evidence="2">HKST-UBA12</strain>
    </source>
</reference>
<dbReference type="InterPro" id="IPR013783">
    <property type="entry name" value="Ig-like_fold"/>
</dbReference>
<dbReference type="AlphaFoldDB" id="A0A955IA76"/>
<sequence length="253" mass="27766">LRNYANFLGLDPAAVLARYRRESEAPRQQKTRTEKQKPSKQFQLYTKRNLTIVSIITVGALALFYLGGQVNNLLTPPSLKLTAPIELTADYSGDIFVAGNSFKLQGIAAPRSIVRFNSDALEIDVDGSFSTSEIPLRSDELKVIITATNQLGKTSTISLVIRRGNTGVASADKMSILIEVQNEVTPLLIRTDGKIEFDDRAFPGDIITLDAEQRLQIESSAPQNILLKINGEDFSVTGINKSWELVEGEVVAN</sequence>
<reference evidence="2" key="1">
    <citation type="submission" date="2020-04" db="EMBL/GenBank/DDBJ databases">
        <authorList>
            <person name="Zhang T."/>
        </authorList>
    </citation>
    <scope>NUCLEOTIDE SEQUENCE</scope>
    <source>
        <strain evidence="2">HKST-UBA12</strain>
    </source>
</reference>
<organism evidence="2 3">
    <name type="scientific">Candidatus Dojkabacteria bacterium</name>
    <dbReference type="NCBI Taxonomy" id="2099670"/>
    <lineage>
        <taxon>Bacteria</taxon>
        <taxon>Candidatus Dojkabacteria</taxon>
    </lineage>
</organism>
<evidence type="ECO:0000313" key="2">
    <source>
        <dbReference type="EMBL" id="MCA9379523.1"/>
    </source>
</evidence>
<comment type="caution">
    <text evidence="2">The sequence shown here is derived from an EMBL/GenBank/DDBJ whole genome shotgun (WGS) entry which is preliminary data.</text>
</comment>
<evidence type="ECO:0000256" key="1">
    <source>
        <dbReference type="SAM" id="Phobius"/>
    </source>
</evidence>
<feature type="transmembrane region" description="Helical" evidence="1">
    <location>
        <begin position="50"/>
        <end position="68"/>
    </location>
</feature>
<proteinExistence type="predicted"/>
<dbReference type="EMBL" id="JAGQLI010000219">
    <property type="protein sequence ID" value="MCA9379523.1"/>
    <property type="molecule type" value="Genomic_DNA"/>
</dbReference>
<feature type="non-terminal residue" evidence="2">
    <location>
        <position position="1"/>
    </location>
</feature>